<feature type="compositionally biased region" description="Basic and acidic residues" evidence="1">
    <location>
        <begin position="60"/>
        <end position="75"/>
    </location>
</feature>
<feature type="region of interest" description="Disordered" evidence="1">
    <location>
        <begin position="1"/>
        <end position="75"/>
    </location>
</feature>
<proteinExistence type="predicted"/>
<dbReference type="Proteomes" id="UP001629744">
    <property type="component" value="Unassembled WGS sequence"/>
</dbReference>
<sequence>MVPFETDDTENDVEAAESSASPDVSEADLVEQMTPADTDDERDESTPESTPLEVDPADAAEQRRSVPADEDYPHG</sequence>
<comment type="caution">
    <text evidence="2">The sequence shown here is derived from an EMBL/GenBank/DDBJ whole genome shotgun (WGS) entry which is preliminary data.</text>
</comment>
<protein>
    <submittedName>
        <fullName evidence="2">Uncharacterized protein</fullName>
    </submittedName>
</protein>
<evidence type="ECO:0000313" key="2">
    <source>
        <dbReference type="EMBL" id="MFM1727591.1"/>
    </source>
</evidence>
<reference evidence="2 3" key="1">
    <citation type="submission" date="2023-11" db="EMBL/GenBank/DDBJ databases">
        <authorList>
            <person name="Val-Calvo J."/>
            <person name="Scortti M."/>
            <person name="Vazquez-Boland J."/>
        </authorList>
    </citation>
    <scope>NUCLEOTIDE SEQUENCE [LARGE SCALE GENOMIC DNA]</scope>
    <source>
        <strain evidence="2 3">DSM 46662</strain>
    </source>
</reference>
<dbReference type="RefSeq" id="WP_348607295.1">
    <property type="nucleotide sequence ID" value="NZ_CP157276.1"/>
</dbReference>
<evidence type="ECO:0000256" key="1">
    <source>
        <dbReference type="SAM" id="MobiDB-lite"/>
    </source>
</evidence>
<feature type="compositionally biased region" description="Acidic residues" evidence="1">
    <location>
        <begin position="1"/>
        <end position="15"/>
    </location>
</feature>
<dbReference type="EMBL" id="JBDLNU010000001">
    <property type="protein sequence ID" value="MFM1727591.1"/>
    <property type="molecule type" value="Genomic_DNA"/>
</dbReference>
<gene>
    <name evidence="2" type="ORF">ABEU19_001052</name>
</gene>
<accession>A0ABW9FPS7</accession>
<keyword evidence="3" id="KW-1185">Reference proteome</keyword>
<name>A0ABW9FPS7_9NOCA</name>
<evidence type="ECO:0000313" key="3">
    <source>
        <dbReference type="Proteomes" id="UP001629744"/>
    </source>
</evidence>
<organism evidence="2 3">
    <name type="scientific">Prescottella soli</name>
    <dbReference type="NCBI Taxonomy" id="1543852"/>
    <lineage>
        <taxon>Bacteria</taxon>
        <taxon>Bacillati</taxon>
        <taxon>Actinomycetota</taxon>
        <taxon>Actinomycetes</taxon>
        <taxon>Mycobacteriales</taxon>
        <taxon>Nocardiaceae</taxon>
        <taxon>Prescottella</taxon>
    </lineage>
</organism>